<feature type="transmembrane region" description="Helical" evidence="2">
    <location>
        <begin position="345"/>
        <end position="365"/>
    </location>
</feature>
<reference evidence="4" key="1">
    <citation type="submission" date="2016-11" db="EMBL/GenBank/DDBJ databases">
        <authorList>
            <person name="Varghese N."/>
            <person name="Submissions S."/>
        </authorList>
    </citation>
    <scope>NUCLEOTIDE SEQUENCE [LARGE SCALE GENOMIC DNA]</scope>
    <source>
        <strain evidence="4">DSM 14826</strain>
    </source>
</reference>
<keyword evidence="1" id="KW-0175">Coiled coil</keyword>
<dbReference type="GO" id="GO:0140359">
    <property type="term" value="F:ABC-type transporter activity"/>
    <property type="evidence" value="ECO:0007669"/>
    <property type="project" value="InterPro"/>
</dbReference>
<feature type="transmembrane region" description="Helical" evidence="2">
    <location>
        <begin position="423"/>
        <end position="442"/>
    </location>
</feature>
<protein>
    <submittedName>
        <fullName evidence="3">ABC-type transport system involved in multi-copper enzyme maturation, permease component</fullName>
    </submittedName>
</protein>
<dbReference type="RefSeq" id="WP_072908447.1">
    <property type="nucleotide sequence ID" value="NZ_FRAI01000030.1"/>
</dbReference>
<name>A0A1M6REE8_9FIRM</name>
<dbReference type="GO" id="GO:0005886">
    <property type="term" value="C:plasma membrane"/>
    <property type="evidence" value="ECO:0007669"/>
    <property type="project" value="UniProtKB-SubCell"/>
</dbReference>
<accession>A0A1M6REE8</accession>
<dbReference type="PANTHER" id="PTHR37305:SF1">
    <property type="entry name" value="MEMBRANE PROTEIN"/>
    <property type="match status" value="1"/>
</dbReference>
<sequence>MGLLKFEFKKFLKEMKYLWLIFVVFLITTGIYSVYNYQIRFIQKIGYEELNLLEIKREWEYRQSELVKLQDQNLLTEDQEKQLYYIRDVGRYLYFISGHTQYGDWGKIIGYQKFFLDNLQLYSQYGGEFEPLEGIEREIAIAKNQWMLDHDLTFESEKLPISQHLFLKDLASFLLGKIGIVLILFFYGVSYMEEKERNTLKTLKTQPISNTKLIISKYLIYIVSTMIFILVVFSAGLLIPYLYNGKTLNFMYPQVLKGDETFAIITTSEYLIRHFIFFLCSASIAYGLTLLISKCSQRTLSLYILSGIVITIGYNLTFFIKHPINPFYYFRYSEILNAVPQKNDFLYLLFALIWTAFFLILAGNLPEQQINISFLDKVAKFIQQKLDVKKPFSKGEINLNRSNFFNLYNFEWRKIIREGQWKIILTAILIIVVSGHYFLTYLTEQRKEAYFHELNWRITSSEEREKEYNYEIQRLQRQIEDLIANSSPEKDPYYYNRIRSFEASIERIQGQIQREREMVQHVISALEGYERGDWDTFYQYQLLYIEENATNYNYFGKFNSLGNFTILSSIYEKNWLRDRNIRPVFSGEYVPNIHIPKTPRLTNLGWGGLTVTIEQFVAENTKMDNSGLFYLRIFYTHYLYLIPLLILLYFVGPGMAKERDKKNNFNLLVTQPIKEETLFISKFINSVVIILGTNLIVVILILVTGTFLNRFGDWQYPIIYYYPFRTVLSPGYQGFNFGQGMDFMTLGRYTINGTLLLSVMTVFFMGLANLISIFFKRTMSVFSTTTILAVVAFWLAEQKPLDRKFYSPITYFNIPKIINGEIGALLNEPKINLLTGIIVLIAFTMIFLIAGYLYIYIKNNRIGVSWSRLFRRSEKNDFGCQRY</sequence>
<feature type="transmembrane region" description="Helical" evidence="2">
    <location>
        <begin position="17"/>
        <end position="35"/>
    </location>
</feature>
<keyword evidence="2" id="KW-1133">Transmembrane helix</keyword>
<dbReference type="EMBL" id="FRAI01000030">
    <property type="protein sequence ID" value="SHK30829.1"/>
    <property type="molecule type" value="Genomic_DNA"/>
</dbReference>
<keyword evidence="2" id="KW-0812">Transmembrane</keyword>
<feature type="transmembrane region" description="Helical" evidence="2">
    <location>
        <begin position="218"/>
        <end position="243"/>
    </location>
</feature>
<feature type="transmembrane region" description="Helical" evidence="2">
    <location>
        <begin position="629"/>
        <end position="652"/>
    </location>
</feature>
<dbReference type="OrthoDB" id="2024038at2"/>
<feature type="transmembrane region" description="Helical" evidence="2">
    <location>
        <begin position="300"/>
        <end position="320"/>
    </location>
</feature>
<proteinExistence type="predicted"/>
<dbReference type="Proteomes" id="UP000243547">
    <property type="component" value="Unassembled WGS sequence"/>
</dbReference>
<dbReference type="Pfam" id="PF12679">
    <property type="entry name" value="ABC2_membrane_2"/>
    <property type="match status" value="1"/>
</dbReference>
<organism evidence="3 4">
    <name type="scientific">Anaerobranca californiensis DSM 14826</name>
    <dbReference type="NCBI Taxonomy" id="1120989"/>
    <lineage>
        <taxon>Bacteria</taxon>
        <taxon>Bacillati</taxon>
        <taxon>Bacillota</taxon>
        <taxon>Clostridia</taxon>
        <taxon>Eubacteriales</taxon>
        <taxon>Proteinivoracaceae</taxon>
        <taxon>Anaerobranca</taxon>
    </lineage>
</organism>
<feature type="transmembrane region" description="Helical" evidence="2">
    <location>
        <begin position="749"/>
        <end position="771"/>
    </location>
</feature>
<feature type="transmembrane region" description="Helical" evidence="2">
    <location>
        <begin position="778"/>
        <end position="796"/>
    </location>
</feature>
<feature type="transmembrane region" description="Helical" evidence="2">
    <location>
        <begin position="683"/>
        <end position="708"/>
    </location>
</feature>
<feature type="transmembrane region" description="Helical" evidence="2">
    <location>
        <begin position="275"/>
        <end position="293"/>
    </location>
</feature>
<evidence type="ECO:0000256" key="2">
    <source>
        <dbReference type="SAM" id="Phobius"/>
    </source>
</evidence>
<evidence type="ECO:0000313" key="4">
    <source>
        <dbReference type="Proteomes" id="UP000243547"/>
    </source>
</evidence>
<gene>
    <name evidence="3" type="ORF">SAMN02745227_02014</name>
</gene>
<dbReference type="AlphaFoldDB" id="A0A1M6REE8"/>
<keyword evidence="2" id="KW-0472">Membrane</keyword>
<evidence type="ECO:0000256" key="1">
    <source>
        <dbReference type="SAM" id="Coils"/>
    </source>
</evidence>
<evidence type="ECO:0000313" key="3">
    <source>
        <dbReference type="EMBL" id="SHK30829.1"/>
    </source>
</evidence>
<feature type="transmembrane region" description="Helical" evidence="2">
    <location>
        <begin position="833"/>
        <end position="857"/>
    </location>
</feature>
<dbReference type="STRING" id="1120989.SAMN02745227_02014"/>
<dbReference type="PANTHER" id="PTHR37305">
    <property type="entry name" value="INTEGRAL MEMBRANE PROTEIN-RELATED"/>
    <property type="match status" value="1"/>
</dbReference>
<feature type="transmembrane region" description="Helical" evidence="2">
    <location>
        <begin position="170"/>
        <end position="189"/>
    </location>
</feature>
<keyword evidence="4" id="KW-1185">Reference proteome</keyword>
<feature type="coiled-coil region" evidence="1">
    <location>
        <begin position="458"/>
        <end position="518"/>
    </location>
</feature>